<feature type="domain" description="DUF4190" evidence="3">
    <location>
        <begin position="137"/>
        <end position="209"/>
    </location>
</feature>
<dbReference type="STRING" id="1766.XA26_44820"/>
<proteinExistence type="predicted"/>
<keyword evidence="5" id="KW-1185">Reference proteome</keyword>
<dbReference type="PATRIC" id="fig|1766.6.peg.4453"/>
<protein>
    <recommendedName>
        <fullName evidence="3">DUF4190 domain-containing protein</fullName>
    </recommendedName>
</protein>
<accession>A0A0N9YA94</accession>
<evidence type="ECO:0000256" key="2">
    <source>
        <dbReference type="SAM" id="Phobius"/>
    </source>
</evidence>
<reference evidence="4 5" key="1">
    <citation type="journal article" date="2015" name="MBio">
        <title>Enzymatic Degradation of Phenazines Can Generate Energy and Protect Sensitive Organisms from Toxicity.</title>
        <authorList>
            <person name="Costa K.C."/>
            <person name="Bergkessel M."/>
            <person name="Saunders S."/>
            <person name="Korlach J."/>
            <person name="Newman D.K."/>
        </authorList>
    </citation>
    <scope>NUCLEOTIDE SEQUENCE [LARGE SCALE GENOMIC DNA]</scope>
    <source>
        <strain evidence="4 5">CT6</strain>
    </source>
</reference>
<feature type="compositionally biased region" description="Low complexity" evidence="1">
    <location>
        <begin position="13"/>
        <end position="27"/>
    </location>
</feature>
<organism evidence="4 5">
    <name type="scientific">Mycolicibacterium fortuitum</name>
    <name type="common">Mycobacterium fortuitum</name>
    <dbReference type="NCBI Taxonomy" id="1766"/>
    <lineage>
        <taxon>Bacteria</taxon>
        <taxon>Bacillati</taxon>
        <taxon>Actinomycetota</taxon>
        <taxon>Actinomycetes</taxon>
        <taxon>Mycobacteriales</taxon>
        <taxon>Mycobacteriaceae</taxon>
        <taxon>Mycolicibacterium</taxon>
    </lineage>
</organism>
<dbReference type="AlphaFoldDB" id="A0A0N9YA94"/>
<dbReference type="InterPro" id="IPR025241">
    <property type="entry name" value="DUF4190"/>
</dbReference>
<dbReference type="Proteomes" id="UP000057134">
    <property type="component" value="Chromosome"/>
</dbReference>
<evidence type="ECO:0000256" key="1">
    <source>
        <dbReference type="SAM" id="MobiDB-lite"/>
    </source>
</evidence>
<dbReference type="RefSeq" id="WP_054602997.1">
    <property type="nucleotide sequence ID" value="NZ_CP011269.1"/>
</dbReference>
<keyword evidence="2" id="KW-0812">Transmembrane</keyword>
<evidence type="ECO:0000313" key="5">
    <source>
        <dbReference type="Proteomes" id="UP000057134"/>
    </source>
</evidence>
<keyword evidence="2" id="KW-1133">Transmembrane helix</keyword>
<gene>
    <name evidence="4" type="ORF">XA26_44820</name>
</gene>
<feature type="region of interest" description="Disordered" evidence="1">
    <location>
        <begin position="1"/>
        <end position="66"/>
    </location>
</feature>
<evidence type="ECO:0000259" key="3">
    <source>
        <dbReference type="Pfam" id="PF13828"/>
    </source>
</evidence>
<dbReference type="Pfam" id="PF13828">
    <property type="entry name" value="DUF4190"/>
    <property type="match status" value="1"/>
</dbReference>
<feature type="transmembrane region" description="Helical" evidence="2">
    <location>
        <begin position="142"/>
        <end position="173"/>
    </location>
</feature>
<dbReference type="EMBL" id="CP011269">
    <property type="protein sequence ID" value="ALI28282.1"/>
    <property type="molecule type" value="Genomic_DNA"/>
</dbReference>
<sequence>MTNADGNAGETRPPGSGSQPSEPSSGGYEAPPIEHSQDRPDTGAAQPSYGFAPPDSGAAAPYPPAIDYPADIPYDYPPPPGLPPSMPGASSYPPPMPGYPPPPPGYAAPGGYPVGVSGYPGYPGGYGMPPANPTNSMAIGSLAASVLGLFLLFACGIGLLAALVGIGLGIVALNQIKQSAPAGYGPQAEQPGRGLAVAGIALGAFGTLLNGGWLLFFIASVLST</sequence>
<dbReference type="KEGG" id="mft:XA26_44820"/>
<feature type="transmembrane region" description="Helical" evidence="2">
    <location>
        <begin position="194"/>
        <end position="222"/>
    </location>
</feature>
<keyword evidence="2" id="KW-0472">Membrane</keyword>
<evidence type="ECO:0000313" key="4">
    <source>
        <dbReference type="EMBL" id="ALI28282.1"/>
    </source>
</evidence>
<name>A0A0N9YA94_MYCFO</name>